<dbReference type="InterPro" id="IPR001750">
    <property type="entry name" value="ND/Mrp_TM"/>
</dbReference>
<evidence type="ECO:0000256" key="4">
    <source>
        <dbReference type="ARBA" id="ARBA00022692"/>
    </source>
</evidence>
<evidence type="ECO:0000256" key="6">
    <source>
        <dbReference type="ARBA" id="ARBA00023136"/>
    </source>
</evidence>
<feature type="transmembrane region" description="Helical" evidence="11">
    <location>
        <begin position="169"/>
        <end position="190"/>
    </location>
</feature>
<evidence type="ECO:0000256" key="9">
    <source>
        <dbReference type="RuleBase" id="RU000320"/>
    </source>
</evidence>
<dbReference type="GO" id="GO:0016020">
    <property type="term" value="C:membrane"/>
    <property type="evidence" value="ECO:0007669"/>
    <property type="project" value="UniProtKB-SubCell"/>
</dbReference>
<evidence type="ECO:0000256" key="5">
    <source>
        <dbReference type="ARBA" id="ARBA00022989"/>
    </source>
</evidence>
<dbReference type="PRINTS" id="PR01437">
    <property type="entry name" value="NUOXDRDTASE4"/>
</dbReference>
<organism evidence="13 14">
    <name type="scientific">Microbulbifer marinus</name>
    <dbReference type="NCBI Taxonomy" id="658218"/>
    <lineage>
        <taxon>Bacteria</taxon>
        <taxon>Pseudomonadati</taxon>
        <taxon>Pseudomonadota</taxon>
        <taxon>Gammaproteobacteria</taxon>
        <taxon>Cellvibrionales</taxon>
        <taxon>Microbulbiferaceae</taxon>
        <taxon>Microbulbifer</taxon>
    </lineage>
</organism>
<dbReference type="OrthoDB" id="9768329at2"/>
<dbReference type="GO" id="GO:0048039">
    <property type="term" value="F:ubiquinone binding"/>
    <property type="evidence" value="ECO:0007669"/>
    <property type="project" value="TreeGrafter"/>
</dbReference>
<dbReference type="NCBIfam" id="TIGR01972">
    <property type="entry name" value="NDH_I_M"/>
    <property type="match status" value="1"/>
</dbReference>
<dbReference type="RefSeq" id="WP_091389225.1">
    <property type="nucleotide sequence ID" value="NZ_FNQO01000003.1"/>
</dbReference>
<evidence type="ECO:0000256" key="7">
    <source>
        <dbReference type="ARBA" id="ARBA00031584"/>
    </source>
</evidence>
<sequence length="534" mass="57982">MTLLAIIAILFIGGVLAWLSGRLLGRGSRWISLFSLLLATALLGRYWPDFTAGADVGSGGELWWDSLQLTWIPRFGISFFLAVDGLGFLMLALTLLMGLFGLIMTWRDIRFRRGFFYFNYLWILAGVIGVFTAMDLFLFFFFWEVMLIPMLFLIAVWGYEQRIYAAIKFFIFTQASSLLMLIAIVGLVYLHYSNSGQLTFNYRELLSAQISPTAAYWLMLGFFIAFAVKLPALPVHTWLPDAHTQAPTAGSILLAAILLKTGAYGLLRFTLPLFPEASVAFAPVAMTIGALSVIYGAVLAFAQQDMKRLVAYSSVSHMGFVLLGLYALNTIAVQGAIMQMIAHGFSTAALFALVGALQQRLHTRDMAQLGGLWASLPKLSAIALFFAVASLGLPGLGNFIAEFLVLLGSFDSSRWITVVAAIGLVGAALYALLMMQRVFFGESRGLNTDATAKEPVIDLNPRETVALLSLAVALVFLGLRPQPVFDIAAPSVAGSLARAEAARTEQGTVKAPTSIETATRSGWPKSISTGGESL</sequence>
<feature type="transmembrane region" description="Helical" evidence="11">
    <location>
        <begin position="413"/>
        <end position="433"/>
    </location>
</feature>
<dbReference type="PANTHER" id="PTHR43507:SF1">
    <property type="entry name" value="NADH-UBIQUINONE OXIDOREDUCTASE CHAIN 4"/>
    <property type="match status" value="1"/>
</dbReference>
<feature type="transmembrane region" description="Helical" evidence="11">
    <location>
        <begin position="340"/>
        <end position="358"/>
    </location>
</feature>
<evidence type="ECO:0000256" key="1">
    <source>
        <dbReference type="ARBA" id="ARBA00004127"/>
    </source>
</evidence>
<dbReference type="NCBIfam" id="NF004498">
    <property type="entry name" value="PRK05846.1-1"/>
    <property type="match status" value="1"/>
</dbReference>
<dbReference type="InterPro" id="IPR010227">
    <property type="entry name" value="NADH_Q_OxRdtase_chainM/4"/>
</dbReference>
<dbReference type="GO" id="GO:0012505">
    <property type="term" value="C:endomembrane system"/>
    <property type="evidence" value="ECO:0007669"/>
    <property type="project" value="UniProtKB-SubCell"/>
</dbReference>
<feature type="transmembrane region" description="Helical" evidence="11">
    <location>
        <begin position="6"/>
        <end position="24"/>
    </location>
</feature>
<dbReference type="STRING" id="658218.SAMN05216562_2618"/>
<feature type="transmembrane region" description="Helical" evidence="11">
    <location>
        <begin position="77"/>
        <end position="103"/>
    </location>
</feature>
<evidence type="ECO:0000259" key="12">
    <source>
        <dbReference type="Pfam" id="PF00361"/>
    </source>
</evidence>
<feature type="transmembrane region" description="Helical" evidence="11">
    <location>
        <begin position="249"/>
        <end position="267"/>
    </location>
</feature>
<dbReference type="EMBL" id="FNQO01000003">
    <property type="protein sequence ID" value="SEA32314.1"/>
    <property type="molecule type" value="Genomic_DNA"/>
</dbReference>
<evidence type="ECO:0000313" key="13">
    <source>
        <dbReference type="EMBL" id="SEA32314.1"/>
    </source>
</evidence>
<evidence type="ECO:0000256" key="3">
    <source>
        <dbReference type="ARBA" id="ARBA00019906"/>
    </source>
</evidence>
<protein>
    <recommendedName>
        <fullName evidence="3">NADH-quinone oxidoreductase subunit M</fullName>
    </recommendedName>
    <alternativeName>
        <fullName evidence="7">NADH dehydrogenase I subunit M</fullName>
    </alternativeName>
    <alternativeName>
        <fullName evidence="8">NDH-1 subunit M</fullName>
    </alternativeName>
</protein>
<reference evidence="14" key="1">
    <citation type="submission" date="2016-10" db="EMBL/GenBank/DDBJ databases">
        <authorList>
            <person name="Varghese N."/>
            <person name="Submissions S."/>
        </authorList>
    </citation>
    <scope>NUCLEOTIDE SEQUENCE [LARGE SCALE GENOMIC DNA]</scope>
    <source>
        <strain evidence="14">CGMCC 1.10657</strain>
    </source>
</reference>
<comment type="subcellular location">
    <subcellularLocation>
        <location evidence="1">Endomembrane system</location>
        <topology evidence="1">Multi-pass membrane protein</topology>
    </subcellularLocation>
    <subcellularLocation>
        <location evidence="9">Membrane</location>
        <topology evidence="9">Multi-pass membrane protein</topology>
    </subcellularLocation>
</comment>
<feature type="transmembrane region" description="Helical" evidence="11">
    <location>
        <begin position="140"/>
        <end position="157"/>
    </location>
</feature>
<feature type="transmembrane region" description="Helical" evidence="11">
    <location>
        <begin position="379"/>
        <end position="401"/>
    </location>
</feature>
<feature type="transmembrane region" description="Helical" evidence="11">
    <location>
        <begin position="210"/>
        <end position="228"/>
    </location>
</feature>
<name>A0A1H4AA20_9GAMM</name>
<evidence type="ECO:0000256" key="10">
    <source>
        <dbReference type="SAM" id="MobiDB-lite"/>
    </source>
</evidence>
<dbReference type="GO" id="GO:0008137">
    <property type="term" value="F:NADH dehydrogenase (ubiquinone) activity"/>
    <property type="evidence" value="ECO:0007669"/>
    <property type="project" value="InterPro"/>
</dbReference>
<feature type="region of interest" description="Disordered" evidence="10">
    <location>
        <begin position="507"/>
        <end position="534"/>
    </location>
</feature>
<accession>A0A1H4AA20</accession>
<feature type="transmembrane region" description="Helical" evidence="11">
    <location>
        <begin position="279"/>
        <end position="302"/>
    </location>
</feature>
<feature type="transmembrane region" description="Helical" evidence="11">
    <location>
        <begin position="115"/>
        <end position="134"/>
    </location>
</feature>
<dbReference type="GO" id="GO:0042773">
    <property type="term" value="P:ATP synthesis coupled electron transport"/>
    <property type="evidence" value="ECO:0007669"/>
    <property type="project" value="InterPro"/>
</dbReference>
<dbReference type="PANTHER" id="PTHR43507">
    <property type="entry name" value="NADH-UBIQUINONE OXIDOREDUCTASE CHAIN 4"/>
    <property type="match status" value="1"/>
</dbReference>
<feature type="domain" description="NADH:quinone oxidoreductase/Mrp antiporter transmembrane" evidence="12">
    <location>
        <begin position="133"/>
        <end position="421"/>
    </location>
</feature>
<keyword evidence="4 9" id="KW-0812">Transmembrane</keyword>
<evidence type="ECO:0000313" key="14">
    <source>
        <dbReference type="Proteomes" id="UP000198658"/>
    </source>
</evidence>
<dbReference type="GO" id="GO:0015990">
    <property type="term" value="P:electron transport coupled proton transport"/>
    <property type="evidence" value="ECO:0007669"/>
    <property type="project" value="TreeGrafter"/>
</dbReference>
<feature type="transmembrane region" description="Helical" evidence="11">
    <location>
        <begin position="309"/>
        <end position="328"/>
    </location>
</feature>
<dbReference type="AlphaFoldDB" id="A0A1H4AA20"/>
<dbReference type="GO" id="GO:0003954">
    <property type="term" value="F:NADH dehydrogenase activity"/>
    <property type="evidence" value="ECO:0007669"/>
    <property type="project" value="TreeGrafter"/>
</dbReference>
<evidence type="ECO:0000256" key="2">
    <source>
        <dbReference type="ARBA" id="ARBA00009025"/>
    </source>
</evidence>
<dbReference type="Pfam" id="PF00361">
    <property type="entry name" value="Proton_antipo_M"/>
    <property type="match status" value="1"/>
</dbReference>
<dbReference type="Proteomes" id="UP000198658">
    <property type="component" value="Unassembled WGS sequence"/>
</dbReference>
<keyword evidence="14" id="KW-1185">Reference proteome</keyword>
<keyword evidence="5 11" id="KW-1133">Transmembrane helix</keyword>
<gene>
    <name evidence="13" type="ORF">SAMN05216562_2618</name>
</gene>
<keyword evidence="6 11" id="KW-0472">Membrane</keyword>
<dbReference type="InterPro" id="IPR003918">
    <property type="entry name" value="NADH_UbQ_OxRdtase"/>
</dbReference>
<feature type="transmembrane region" description="Helical" evidence="11">
    <location>
        <begin position="31"/>
        <end position="48"/>
    </location>
</feature>
<comment type="similarity">
    <text evidence="2">Belongs to the complex I subunit 4 family.</text>
</comment>
<feature type="compositionally biased region" description="Polar residues" evidence="10">
    <location>
        <begin position="514"/>
        <end position="534"/>
    </location>
</feature>
<evidence type="ECO:0000256" key="8">
    <source>
        <dbReference type="ARBA" id="ARBA00032798"/>
    </source>
</evidence>
<proteinExistence type="inferred from homology"/>
<evidence type="ECO:0000256" key="11">
    <source>
        <dbReference type="SAM" id="Phobius"/>
    </source>
</evidence>